<name>B9Z383_9NEIS</name>
<keyword evidence="4 11" id="KW-0812">Transmembrane</keyword>
<protein>
    <recommendedName>
        <fullName evidence="11">Potassium-transporting ATPase KdpC subunit</fullName>
    </recommendedName>
    <alternativeName>
        <fullName evidence="11">ATP phosphohydrolase [potassium-transporting] C chain</fullName>
    </alternativeName>
    <alternativeName>
        <fullName evidence="11">Potassium-binding and translocating subunit C</fullName>
    </alternativeName>
    <alternativeName>
        <fullName evidence="11">Potassium-translocating ATPase C chain</fullName>
    </alternativeName>
</protein>
<keyword evidence="6 11" id="KW-0067">ATP-binding</keyword>
<keyword evidence="7 11" id="KW-0630">Potassium</keyword>
<dbReference type="GO" id="GO:0005524">
    <property type="term" value="F:ATP binding"/>
    <property type="evidence" value="ECO:0007669"/>
    <property type="project" value="UniProtKB-UniRule"/>
</dbReference>
<dbReference type="HAMAP" id="MF_00276">
    <property type="entry name" value="KdpC"/>
    <property type="match status" value="1"/>
</dbReference>
<keyword evidence="13" id="KW-1185">Reference proteome</keyword>
<evidence type="ECO:0000256" key="6">
    <source>
        <dbReference type="ARBA" id="ARBA00022840"/>
    </source>
</evidence>
<evidence type="ECO:0000256" key="5">
    <source>
        <dbReference type="ARBA" id="ARBA00022741"/>
    </source>
</evidence>
<organism evidence="12 13">
    <name type="scientific">Pseudogulbenkiania ferrooxidans 2002</name>
    <dbReference type="NCBI Taxonomy" id="279714"/>
    <lineage>
        <taxon>Bacteria</taxon>
        <taxon>Pseudomonadati</taxon>
        <taxon>Pseudomonadota</taxon>
        <taxon>Betaproteobacteria</taxon>
        <taxon>Neisseriales</taxon>
        <taxon>Chromobacteriaceae</taxon>
        <taxon>Pseudogulbenkiania</taxon>
    </lineage>
</organism>
<reference evidence="12 13" key="1">
    <citation type="submission" date="2009-02" db="EMBL/GenBank/DDBJ databases">
        <title>Sequencing of the draft genome and assembly of Lutiella nitroferrum 2002.</title>
        <authorList>
            <consortium name="US DOE Joint Genome Institute (JGI-PGF)"/>
            <person name="Lucas S."/>
            <person name="Copeland A."/>
            <person name="Lapidus A."/>
            <person name="Glavina del Rio T."/>
            <person name="Tice H."/>
            <person name="Bruce D."/>
            <person name="Goodwin L."/>
            <person name="Pitluck S."/>
            <person name="Larimer F."/>
            <person name="Land M.L."/>
            <person name="Hauser L."/>
            <person name="Coates J.D."/>
        </authorList>
    </citation>
    <scope>NUCLEOTIDE SEQUENCE [LARGE SCALE GENOMIC DNA]</scope>
    <source>
        <strain evidence="12 13">2002</strain>
    </source>
</reference>
<gene>
    <name evidence="11" type="primary">kdpC</name>
    <name evidence="12" type="ORF">FuraDRAFT_1796</name>
</gene>
<dbReference type="eggNOG" id="COG2156">
    <property type="taxonomic scope" value="Bacteria"/>
</dbReference>
<comment type="subunit">
    <text evidence="11">The system is composed of three essential subunits: KdpA, KdpB and KdpC.</text>
</comment>
<evidence type="ECO:0000256" key="4">
    <source>
        <dbReference type="ARBA" id="ARBA00022692"/>
    </source>
</evidence>
<dbReference type="Pfam" id="PF02669">
    <property type="entry name" value="KdpC"/>
    <property type="match status" value="1"/>
</dbReference>
<keyword evidence="12" id="KW-0378">Hydrolase</keyword>
<evidence type="ECO:0000256" key="9">
    <source>
        <dbReference type="ARBA" id="ARBA00023065"/>
    </source>
</evidence>
<dbReference type="InterPro" id="IPR003820">
    <property type="entry name" value="KdpC"/>
</dbReference>
<keyword evidence="8 11" id="KW-1133">Transmembrane helix</keyword>
<comment type="caution">
    <text evidence="12">The sequence shown here is derived from an EMBL/GenBank/DDBJ whole genome shotgun (WGS) entry which is preliminary data.</text>
</comment>
<comment type="function">
    <text evidence="11">Part of the high-affinity ATP-driven potassium transport (or Kdp) system, which catalyzes the hydrolysis of ATP coupled with the electrogenic transport of potassium into the cytoplasm. This subunit acts as a catalytic chaperone that increases the ATP-binding affinity of the ATP-hydrolyzing subunit KdpB by the formation of a transient KdpB/KdpC/ATP ternary complex.</text>
</comment>
<evidence type="ECO:0000256" key="7">
    <source>
        <dbReference type="ARBA" id="ARBA00022958"/>
    </source>
</evidence>
<dbReference type="RefSeq" id="WP_008953816.1">
    <property type="nucleotide sequence ID" value="NZ_ACIS01000004.1"/>
</dbReference>
<dbReference type="GO" id="GO:0005886">
    <property type="term" value="C:plasma membrane"/>
    <property type="evidence" value="ECO:0007669"/>
    <property type="project" value="UniProtKB-SubCell"/>
</dbReference>
<sequence precursor="true">MKTLIRPALTLFLLLSVLTGLVYPAAVTGLARLFFPEQAAGSLIHRGGEVVGSALIGQSFSGPRYFWSRPSATSPMPYNAGSSGGSNLGPTNPALRDAVKARVATLHAAQPEQTGPVPVELATASASGLDPDISPAAAYYQVERVARARGLSAAALRTLVAQHTEGPQWGMFGQARVNVLKLNLALDQQRP</sequence>
<keyword evidence="3 11" id="KW-0633">Potassium transport</keyword>
<dbReference type="NCBIfam" id="TIGR00681">
    <property type="entry name" value="kdpC"/>
    <property type="match status" value="1"/>
</dbReference>
<evidence type="ECO:0000313" key="13">
    <source>
        <dbReference type="Proteomes" id="UP000003165"/>
    </source>
</evidence>
<dbReference type="GO" id="GO:0008556">
    <property type="term" value="F:P-type potassium transmembrane transporter activity"/>
    <property type="evidence" value="ECO:0007669"/>
    <property type="project" value="InterPro"/>
</dbReference>
<dbReference type="GO" id="GO:0016787">
    <property type="term" value="F:hydrolase activity"/>
    <property type="evidence" value="ECO:0007669"/>
    <property type="project" value="UniProtKB-KW"/>
</dbReference>
<evidence type="ECO:0000256" key="8">
    <source>
        <dbReference type="ARBA" id="ARBA00022989"/>
    </source>
</evidence>
<keyword evidence="5 11" id="KW-0547">Nucleotide-binding</keyword>
<keyword evidence="2 11" id="KW-1003">Cell membrane</keyword>
<evidence type="ECO:0000256" key="1">
    <source>
        <dbReference type="ARBA" id="ARBA00022448"/>
    </source>
</evidence>
<dbReference type="Proteomes" id="UP000003165">
    <property type="component" value="Unassembled WGS sequence"/>
</dbReference>
<dbReference type="NCBIfam" id="NF001454">
    <property type="entry name" value="PRK00315.1"/>
    <property type="match status" value="1"/>
</dbReference>
<evidence type="ECO:0000256" key="11">
    <source>
        <dbReference type="HAMAP-Rule" id="MF_00276"/>
    </source>
</evidence>
<proteinExistence type="inferred from homology"/>
<keyword evidence="9 11" id="KW-0406">Ion transport</keyword>
<dbReference type="AlphaFoldDB" id="B9Z383"/>
<keyword evidence="10 11" id="KW-0472">Membrane</keyword>
<comment type="subcellular location">
    <subcellularLocation>
        <location evidence="11">Cell membrane</location>
        <topology evidence="11">Single-pass membrane protein</topology>
    </subcellularLocation>
</comment>
<comment type="similarity">
    <text evidence="11">Belongs to the KdpC family.</text>
</comment>
<evidence type="ECO:0000256" key="3">
    <source>
        <dbReference type="ARBA" id="ARBA00022538"/>
    </source>
</evidence>
<evidence type="ECO:0000256" key="2">
    <source>
        <dbReference type="ARBA" id="ARBA00022475"/>
    </source>
</evidence>
<accession>B9Z383</accession>
<dbReference type="EMBL" id="ACIS01000004">
    <property type="protein sequence ID" value="EEG09036.1"/>
    <property type="molecule type" value="Genomic_DNA"/>
</dbReference>
<dbReference type="PANTHER" id="PTHR30042">
    <property type="entry name" value="POTASSIUM-TRANSPORTING ATPASE C CHAIN"/>
    <property type="match status" value="1"/>
</dbReference>
<keyword evidence="1 11" id="KW-0813">Transport</keyword>
<dbReference type="PIRSF" id="PIRSF001296">
    <property type="entry name" value="K_ATPase_KdpC"/>
    <property type="match status" value="1"/>
</dbReference>
<dbReference type="PANTHER" id="PTHR30042:SF2">
    <property type="entry name" value="POTASSIUM-TRANSPORTING ATPASE KDPC SUBUNIT"/>
    <property type="match status" value="1"/>
</dbReference>
<evidence type="ECO:0000256" key="10">
    <source>
        <dbReference type="ARBA" id="ARBA00023136"/>
    </source>
</evidence>
<evidence type="ECO:0000313" key="12">
    <source>
        <dbReference type="EMBL" id="EEG09036.1"/>
    </source>
</evidence>